<accession>A0A1C1CUD6</accession>
<feature type="region of interest" description="Disordered" evidence="1">
    <location>
        <begin position="40"/>
        <end position="64"/>
    </location>
</feature>
<proteinExistence type="predicted"/>
<dbReference type="VEuPathDB" id="FungiDB:CLCR_09249"/>
<sequence length="141" mass="15927">MYALLMKSVGMRRELDSYRSREERTQPRWKYVVHHGASGVGRRMRRMPSSHAAQHASQHQDRNGRDVVRILHPSISGYFTCARTGEGLPDSQLSKPWRRSALSMLGAESLTFPVERREMLRIGELGADVALTLGTFDCTGV</sequence>
<evidence type="ECO:0000313" key="3">
    <source>
        <dbReference type="Proteomes" id="UP000094526"/>
    </source>
</evidence>
<dbReference type="AlphaFoldDB" id="A0A1C1CUD6"/>
<name>A0A1C1CUD6_9EURO</name>
<reference evidence="3" key="1">
    <citation type="submission" date="2015-07" db="EMBL/GenBank/DDBJ databases">
        <authorList>
            <person name="Teixeira M.M."/>
            <person name="Souza R.C."/>
            <person name="Almeida L.G."/>
            <person name="Vicente V.A."/>
            <person name="de Hoog S."/>
            <person name="Bocca A.L."/>
            <person name="de Almeida S.R."/>
            <person name="Vasconcelos A.T."/>
            <person name="Felipe M.S."/>
        </authorList>
    </citation>
    <scope>NUCLEOTIDE SEQUENCE [LARGE SCALE GENOMIC DNA]</scope>
    <source>
        <strain evidence="3">KSF</strain>
    </source>
</reference>
<dbReference type="Proteomes" id="UP000094526">
    <property type="component" value="Unassembled WGS sequence"/>
</dbReference>
<comment type="caution">
    <text evidence="2">The sequence shown here is derived from an EMBL/GenBank/DDBJ whole genome shotgun (WGS) entry which is preliminary data.</text>
</comment>
<evidence type="ECO:0000313" key="2">
    <source>
        <dbReference type="EMBL" id="OCT52103.1"/>
    </source>
</evidence>
<keyword evidence="3" id="KW-1185">Reference proteome</keyword>
<protein>
    <submittedName>
        <fullName evidence="2">Uncharacterized protein</fullName>
    </submittedName>
</protein>
<dbReference type="EMBL" id="LGRB01000009">
    <property type="protein sequence ID" value="OCT52103.1"/>
    <property type="molecule type" value="Genomic_DNA"/>
</dbReference>
<gene>
    <name evidence="2" type="ORF">CLCR_09249</name>
</gene>
<organism evidence="2 3">
    <name type="scientific">Cladophialophora carrionii</name>
    <dbReference type="NCBI Taxonomy" id="86049"/>
    <lineage>
        <taxon>Eukaryota</taxon>
        <taxon>Fungi</taxon>
        <taxon>Dikarya</taxon>
        <taxon>Ascomycota</taxon>
        <taxon>Pezizomycotina</taxon>
        <taxon>Eurotiomycetes</taxon>
        <taxon>Chaetothyriomycetidae</taxon>
        <taxon>Chaetothyriales</taxon>
        <taxon>Herpotrichiellaceae</taxon>
        <taxon>Cladophialophora</taxon>
    </lineage>
</organism>
<evidence type="ECO:0000256" key="1">
    <source>
        <dbReference type="SAM" id="MobiDB-lite"/>
    </source>
</evidence>